<accession>A0A7D4BF12</accession>
<organism evidence="2 3">
    <name type="scientific">Tenuifilum thalassicum</name>
    <dbReference type="NCBI Taxonomy" id="2590900"/>
    <lineage>
        <taxon>Bacteria</taxon>
        <taxon>Pseudomonadati</taxon>
        <taxon>Bacteroidota</taxon>
        <taxon>Bacteroidia</taxon>
        <taxon>Bacteroidales</taxon>
        <taxon>Tenuifilaceae</taxon>
        <taxon>Tenuifilum</taxon>
    </lineage>
</organism>
<sequence>MAPIEDFIKENRNAFDDYRLSAGHEERFKAKLQKKHNQIQLKSFVYAAATIAVILALTGVLGVYYNYFNGSEMAKYFRNSSNNQLYEVEAYYRSQLLRKYRAIEKIASVDNEMLPSPEQLFGETITDKPDVKAELENNPRKDEVVAAIVQSYQIRLENMERIEKELVESLNAEKQ</sequence>
<evidence type="ECO:0000313" key="2">
    <source>
        <dbReference type="EMBL" id="QKG80378.1"/>
    </source>
</evidence>
<feature type="transmembrane region" description="Helical" evidence="1">
    <location>
        <begin position="44"/>
        <end position="68"/>
    </location>
</feature>
<keyword evidence="3" id="KW-1185">Reference proteome</keyword>
<protein>
    <recommendedName>
        <fullName evidence="4">DUF3379 domain-containing protein</fullName>
    </recommendedName>
</protein>
<reference evidence="2 3" key="1">
    <citation type="submission" date="2019-07" db="EMBL/GenBank/DDBJ databases">
        <title>Thalassofilum flectens gen. nov., sp. nov., a novel moderate thermophilic anaerobe from a shallow sea hot spring in Kunashir Island (Russia), representing a new family in the order Bacteroidales, and proposal of Thalassofilacea fam. nov.</title>
        <authorList>
            <person name="Kochetkova T.V."/>
            <person name="Podosokorskaya O.A."/>
            <person name="Novikov A."/>
            <person name="Elcheninov A.G."/>
            <person name="Toshchakov S.V."/>
            <person name="Kublanov I.V."/>
        </authorList>
    </citation>
    <scope>NUCLEOTIDE SEQUENCE [LARGE SCALE GENOMIC DNA]</scope>
    <source>
        <strain evidence="2 3">38-H</strain>
    </source>
</reference>
<proteinExistence type="predicted"/>
<dbReference type="AlphaFoldDB" id="A0A7D4BF12"/>
<dbReference type="RefSeq" id="WP_173075040.1">
    <property type="nucleotide sequence ID" value="NZ_CP041345.1"/>
</dbReference>
<evidence type="ECO:0000313" key="3">
    <source>
        <dbReference type="Proteomes" id="UP000500961"/>
    </source>
</evidence>
<evidence type="ECO:0000256" key="1">
    <source>
        <dbReference type="SAM" id="Phobius"/>
    </source>
</evidence>
<dbReference type="KEGG" id="ttz:FHG85_08915"/>
<keyword evidence="1" id="KW-1133">Transmembrane helix</keyword>
<gene>
    <name evidence="2" type="ORF">FHG85_08915</name>
</gene>
<keyword evidence="1" id="KW-0472">Membrane</keyword>
<evidence type="ECO:0008006" key="4">
    <source>
        <dbReference type="Google" id="ProtNLM"/>
    </source>
</evidence>
<keyword evidence="1" id="KW-0812">Transmembrane</keyword>
<name>A0A7D4BF12_9BACT</name>
<dbReference type="EMBL" id="CP041345">
    <property type="protein sequence ID" value="QKG80378.1"/>
    <property type="molecule type" value="Genomic_DNA"/>
</dbReference>
<dbReference type="Proteomes" id="UP000500961">
    <property type="component" value="Chromosome"/>
</dbReference>